<dbReference type="InterPro" id="IPR027417">
    <property type="entry name" value="P-loop_NTPase"/>
</dbReference>
<keyword evidence="2" id="KW-0547">Nucleotide-binding</keyword>
<evidence type="ECO:0000259" key="1">
    <source>
        <dbReference type="Pfam" id="PF13304"/>
    </source>
</evidence>
<dbReference type="InterPro" id="IPR051396">
    <property type="entry name" value="Bact_Antivir_Def_Nuclease"/>
</dbReference>
<evidence type="ECO:0000313" key="2">
    <source>
        <dbReference type="EMBL" id="MDD0990335.1"/>
    </source>
</evidence>
<dbReference type="SUPFAM" id="SSF52540">
    <property type="entry name" value="P-loop containing nucleoside triphosphate hydrolases"/>
    <property type="match status" value="1"/>
</dbReference>
<protein>
    <submittedName>
        <fullName evidence="2">ATP-binding protein</fullName>
    </submittedName>
</protein>
<dbReference type="RefSeq" id="WP_273911454.1">
    <property type="nucleotide sequence ID" value="NZ_JAMDGX010000041.1"/>
</dbReference>
<gene>
    <name evidence="2" type="ORF">M5G11_07245</name>
</gene>
<proteinExistence type="predicted"/>
<dbReference type="Gene3D" id="3.40.50.300">
    <property type="entry name" value="P-loop containing nucleotide triphosphate hydrolases"/>
    <property type="match status" value="1"/>
</dbReference>
<name>A0ABT5NQ82_9PSED</name>
<sequence>MLDPSEPITERDIYANELFLSLQASDVKDQPMQFNTLLLYLVAALILDARDGLSKNQKIEFVRRDPGFLIGHIDALIRQFSVDDAMQGRLLAELDFDFIKGLLGHFGPLVPKISKIDGFAMHLFDFILERVLAYHGISLNHSRIVASLASSLLKKNGILETFRYSGEACIAVDAQRTGQETYYWDRYDAYDGFEDLIALRLHLLKLEEAPIRRLGVDDGRNNDLTLIDGAQKRMHSPMQTLSVLTDLLGCDELSNQALIVLNQSQLKDLPQALLANIADHDLLEAVIDFCSVDASGEPVTVTAWLLNRSKGQKGEALFIDATHLVDDGHLKAVWFAAAVLERWRMAPMKLASKKYQRPLGDKLYTLFLKHFDERFRDLPGLSITVDARDVLDDVTLSAASLLEHSVGKAQLFKLKNESLLSVLRKDAGPTCSYVIGDNGAGKSLLLKDLIPFFDQQRLNSVGIAFSAQDRFPLPPELNSLFDYQGTRSIAGDPGVLPSLSSSLIKIHQDPFQLMAFNQALQLLGFSHQLFLVPLPDPRNPVKDWERRLATVELHEDFIETAGNDTFEPGLQREKNGSITPFSELSSGEQQLLSLLTRICVNADHFTVFLIDEPEISLHVRWQQLLPSLLSTIAQEFKCSFVVATHAPIIVANARDEISHCFLARDGVLTAIPAHQRHSVESILLDGFNTYTPDNNEINERCAVLVSRAIRTVNQPGRTDPHEQERLLDTLTQLKTKLKASSSNTQDKGYKRDWRLINQATKAIKEMFERATGETSQ</sequence>
<evidence type="ECO:0000313" key="3">
    <source>
        <dbReference type="Proteomes" id="UP001148203"/>
    </source>
</evidence>
<feature type="domain" description="ATPase AAA-type core" evidence="1">
    <location>
        <begin position="573"/>
        <end position="650"/>
    </location>
</feature>
<comment type="caution">
    <text evidence="2">The sequence shown here is derived from an EMBL/GenBank/DDBJ whole genome shotgun (WGS) entry which is preliminary data.</text>
</comment>
<dbReference type="PANTHER" id="PTHR43581">
    <property type="entry name" value="ATP/GTP PHOSPHATASE"/>
    <property type="match status" value="1"/>
</dbReference>
<dbReference type="EMBL" id="JAMDGY010000019">
    <property type="protein sequence ID" value="MDD0990335.1"/>
    <property type="molecule type" value="Genomic_DNA"/>
</dbReference>
<reference evidence="2 3" key="1">
    <citation type="submission" date="2022-05" db="EMBL/GenBank/DDBJ databases">
        <title>Novel Pseudomonas spp. Isolated from a Rainbow Trout Aquaculture Facility.</title>
        <authorList>
            <person name="Testerman T."/>
            <person name="Graf J."/>
        </authorList>
    </citation>
    <scope>NUCLEOTIDE SEQUENCE [LARGE SCALE GENOMIC DNA]</scope>
    <source>
        <strain evidence="2 3">ID681</strain>
    </source>
</reference>
<dbReference type="CDD" id="cd00267">
    <property type="entry name" value="ABC_ATPase"/>
    <property type="match status" value="1"/>
</dbReference>
<dbReference type="Proteomes" id="UP001148203">
    <property type="component" value="Unassembled WGS sequence"/>
</dbReference>
<dbReference type="GO" id="GO:0005524">
    <property type="term" value="F:ATP binding"/>
    <property type="evidence" value="ECO:0007669"/>
    <property type="project" value="UniProtKB-KW"/>
</dbReference>
<dbReference type="InterPro" id="IPR003959">
    <property type="entry name" value="ATPase_AAA_core"/>
</dbReference>
<dbReference type="Pfam" id="PF13304">
    <property type="entry name" value="AAA_21"/>
    <property type="match status" value="1"/>
</dbReference>
<accession>A0ABT5NQ82</accession>
<dbReference type="PANTHER" id="PTHR43581:SF2">
    <property type="entry name" value="EXCINUCLEASE ATPASE SUBUNIT"/>
    <property type="match status" value="1"/>
</dbReference>
<keyword evidence="3" id="KW-1185">Reference proteome</keyword>
<organism evidence="2 3">
    <name type="scientific">Pseudomonas fontis</name>
    <dbReference type="NCBI Taxonomy" id="2942633"/>
    <lineage>
        <taxon>Bacteria</taxon>
        <taxon>Pseudomonadati</taxon>
        <taxon>Pseudomonadota</taxon>
        <taxon>Gammaproteobacteria</taxon>
        <taxon>Pseudomonadales</taxon>
        <taxon>Pseudomonadaceae</taxon>
        <taxon>Pseudomonas</taxon>
    </lineage>
</organism>
<keyword evidence="2" id="KW-0067">ATP-binding</keyword>